<keyword evidence="3" id="KW-0645">Protease</keyword>
<evidence type="ECO:0000259" key="6">
    <source>
        <dbReference type="Pfam" id="PF00326"/>
    </source>
</evidence>
<dbReference type="GO" id="GO:0004252">
    <property type="term" value="F:serine-type endopeptidase activity"/>
    <property type="evidence" value="ECO:0007669"/>
    <property type="project" value="TreeGrafter"/>
</dbReference>
<dbReference type="SUPFAM" id="SSF53474">
    <property type="entry name" value="alpha/beta-Hydrolases"/>
    <property type="match status" value="1"/>
</dbReference>
<evidence type="ECO:0000256" key="1">
    <source>
        <dbReference type="ARBA" id="ARBA00010040"/>
    </source>
</evidence>
<evidence type="ECO:0000256" key="5">
    <source>
        <dbReference type="SAM" id="MobiDB-lite"/>
    </source>
</evidence>
<evidence type="ECO:0000313" key="8">
    <source>
        <dbReference type="Proteomes" id="UP000807469"/>
    </source>
</evidence>
<dbReference type="PANTHER" id="PTHR42776:SF27">
    <property type="entry name" value="DIPEPTIDYL PEPTIDASE FAMILY MEMBER 6"/>
    <property type="match status" value="1"/>
</dbReference>
<dbReference type="Gene3D" id="2.120.10.30">
    <property type="entry name" value="TolB, C-terminal domain"/>
    <property type="match status" value="1"/>
</dbReference>
<dbReference type="InterPro" id="IPR011659">
    <property type="entry name" value="WD40"/>
</dbReference>
<keyword evidence="8" id="KW-1185">Reference proteome</keyword>
<dbReference type="Pfam" id="PF00326">
    <property type="entry name" value="Peptidase_S9"/>
    <property type="match status" value="1"/>
</dbReference>
<dbReference type="OrthoDB" id="43744at2759"/>
<dbReference type="AlphaFoldDB" id="A0A9P5ZBY1"/>
<dbReference type="InterPro" id="IPR011042">
    <property type="entry name" value="6-blade_b-propeller_TolB-like"/>
</dbReference>
<evidence type="ECO:0000256" key="2">
    <source>
        <dbReference type="ARBA" id="ARBA00022801"/>
    </source>
</evidence>
<feature type="region of interest" description="Disordered" evidence="5">
    <location>
        <begin position="1"/>
        <end position="26"/>
    </location>
</feature>
<accession>A0A9P5ZBY1</accession>
<keyword evidence="3" id="KW-0720">Serine protease</keyword>
<name>A0A9P5ZBY1_9AGAR</name>
<reference evidence="7" key="1">
    <citation type="submission" date="2020-11" db="EMBL/GenBank/DDBJ databases">
        <authorList>
            <consortium name="DOE Joint Genome Institute"/>
            <person name="Ahrendt S."/>
            <person name="Riley R."/>
            <person name="Andreopoulos W."/>
            <person name="Labutti K."/>
            <person name="Pangilinan J."/>
            <person name="Ruiz-Duenas F.J."/>
            <person name="Barrasa J.M."/>
            <person name="Sanchez-Garcia M."/>
            <person name="Camarero S."/>
            <person name="Miyauchi S."/>
            <person name="Serrano A."/>
            <person name="Linde D."/>
            <person name="Babiker R."/>
            <person name="Drula E."/>
            <person name="Ayuso-Fernandez I."/>
            <person name="Pacheco R."/>
            <person name="Padilla G."/>
            <person name="Ferreira P."/>
            <person name="Barriuso J."/>
            <person name="Kellner H."/>
            <person name="Castanera R."/>
            <person name="Alfaro M."/>
            <person name="Ramirez L."/>
            <person name="Pisabarro A.G."/>
            <person name="Kuo A."/>
            <person name="Tritt A."/>
            <person name="Lipzen A."/>
            <person name="He G."/>
            <person name="Yan M."/>
            <person name="Ng V."/>
            <person name="Cullen D."/>
            <person name="Martin F."/>
            <person name="Rosso M.-N."/>
            <person name="Henrissat B."/>
            <person name="Hibbett D."/>
            <person name="Martinez A.T."/>
            <person name="Grigoriev I.V."/>
        </authorList>
    </citation>
    <scope>NUCLEOTIDE SEQUENCE</scope>
    <source>
        <strain evidence="7">CIRM-BRFM 674</strain>
    </source>
</reference>
<comment type="caution">
    <text evidence="7">The sequence shown here is derived from an EMBL/GenBank/DDBJ whole genome shotgun (WGS) entry which is preliminary data.</text>
</comment>
<dbReference type="Pfam" id="PF07676">
    <property type="entry name" value="PD40"/>
    <property type="match status" value="1"/>
</dbReference>
<dbReference type="SUPFAM" id="SSF82171">
    <property type="entry name" value="DPP6 N-terminal domain-like"/>
    <property type="match status" value="1"/>
</dbReference>
<dbReference type="Proteomes" id="UP000807469">
    <property type="component" value="Unassembled WGS sequence"/>
</dbReference>
<proteinExistence type="inferred from homology"/>
<comment type="similarity">
    <text evidence="1">Belongs to the peptidase S9C family.</text>
</comment>
<evidence type="ECO:0000256" key="4">
    <source>
        <dbReference type="ARBA" id="ARBA00032829"/>
    </source>
</evidence>
<dbReference type="InterPro" id="IPR001375">
    <property type="entry name" value="Peptidase_S9_cat"/>
</dbReference>
<dbReference type="PANTHER" id="PTHR42776">
    <property type="entry name" value="SERINE PEPTIDASE S9 FAMILY MEMBER"/>
    <property type="match status" value="1"/>
</dbReference>
<sequence length="674" mass="73163">MTDSLKEVPDAESTKAKGITPEQIGSAEKIDSNIKLSKDGSRAVYSAGPAYKTGDKMTSAIWVAETGQEGSARQLTEGTFLDHSPEIHPASSKVFFLSDRDGSTQLFSISDGSPQSLVRVTNLDKDHGVASYAISPDGNYVAFIVGAVSKPKKGDKEESIIIWREEKKEKYNTLLLIDLREQLVLSAGPRTLVSTEAHVKSFSWSPDSSAIVYRLVEHRDIEANAFPVNEKIISISGESQPPCTFTYPKMPSSATIWRECGDFVFVQPVEPTKTCSAQCVWLRRAAHTTESESQLHHVACGHVNDVSGIADLGSDSQYAVQVAEGLTTKFDVYDRDEFVFTAFQTTVDISADGAWDMKLTAEGKYVLVVVRSSGVRGEPENIWSGVTERNHTGVLSKKLSSHNSWFTPEMAPMFEPFYWTGSDGVKLDGVISYPRGVEPKGLPTLVNPHGGPSSRDTLNLLLGFTKWRPYLASHGYLIMSPNYRGGTGRGNDFALAAEGGVGTTDWDDINSMIEAGISRGFVDPQRVGIGGWSQGGFETAWGCTRPGNKFKVGIMGAGVSDWGFLAASSDMPDFESTLGGGAPWTPGAPVYLNGSPLKDVQNVVAPMLIMHGKADARVPVTQAIAFLRGIERVGKAAVNPTLVIYAGAEHNFKDRVQAEDVLRRVLEYVDLYLK</sequence>
<gene>
    <name evidence="7" type="ORF">BDN70DRAFT_872602</name>
</gene>
<evidence type="ECO:0000313" key="7">
    <source>
        <dbReference type="EMBL" id="KAF9484348.1"/>
    </source>
</evidence>
<protein>
    <recommendedName>
        <fullName evidence="4">Dipeptidyl-peptidase V</fullName>
    </recommendedName>
</protein>
<feature type="compositionally biased region" description="Basic and acidic residues" evidence="5">
    <location>
        <begin position="1"/>
        <end position="15"/>
    </location>
</feature>
<evidence type="ECO:0000256" key="3">
    <source>
        <dbReference type="ARBA" id="ARBA00022825"/>
    </source>
</evidence>
<keyword evidence="2" id="KW-0378">Hydrolase</keyword>
<organism evidence="7 8">
    <name type="scientific">Pholiota conissans</name>
    <dbReference type="NCBI Taxonomy" id="109636"/>
    <lineage>
        <taxon>Eukaryota</taxon>
        <taxon>Fungi</taxon>
        <taxon>Dikarya</taxon>
        <taxon>Basidiomycota</taxon>
        <taxon>Agaricomycotina</taxon>
        <taxon>Agaricomycetes</taxon>
        <taxon>Agaricomycetidae</taxon>
        <taxon>Agaricales</taxon>
        <taxon>Agaricineae</taxon>
        <taxon>Strophariaceae</taxon>
        <taxon>Pholiota</taxon>
    </lineage>
</organism>
<dbReference type="GO" id="GO:0006508">
    <property type="term" value="P:proteolysis"/>
    <property type="evidence" value="ECO:0007669"/>
    <property type="project" value="InterPro"/>
</dbReference>
<dbReference type="InterPro" id="IPR029058">
    <property type="entry name" value="AB_hydrolase_fold"/>
</dbReference>
<dbReference type="Gene3D" id="3.40.50.1820">
    <property type="entry name" value="alpha/beta hydrolase"/>
    <property type="match status" value="1"/>
</dbReference>
<feature type="domain" description="Peptidase S9 prolyl oligopeptidase catalytic" evidence="6">
    <location>
        <begin position="467"/>
        <end position="673"/>
    </location>
</feature>
<dbReference type="EMBL" id="MU155144">
    <property type="protein sequence ID" value="KAF9484348.1"/>
    <property type="molecule type" value="Genomic_DNA"/>
</dbReference>